<proteinExistence type="predicted"/>
<protein>
    <recommendedName>
        <fullName evidence="2">Myb/SANT-like domain-containing protein</fullName>
    </recommendedName>
</protein>
<gene>
    <name evidence="3" type="ORF">SO802_007387</name>
</gene>
<feature type="region of interest" description="Disordered" evidence="1">
    <location>
        <begin position="1"/>
        <end position="38"/>
    </location>
</feature>
<accession>A0AAW2DS30</accession>
<keyword evidence="4" id="KW-1185">Reference proteome</keyword>
<organism evidence="3 4">
    <name type="scientific">Lithocarpus litseifolius</name>
    <dbReference type="NCBI Taxonomy" id="425828"/>
    <lineage>
        <taxon>Eukaryota</taxon>
        <taxon>Viridiplantae</taxon>
        <taxon>Streptophyta</taxon>
        <taxon>Embryophyta</taxon>
        <taxon>Tracheophyta</taxon>
        <taxon>Spermatophyta</taxon>
        <taxon>Magnoliopsida</taxon>
        <taxon>eudicotyledons</taxon>
        <taxon>Gunneridae</taxon>
        <taxon>Pentapetalae</taxon>
        <taxon>rosids</taxon>
        <taxon>fabids</taxon>
        <taxon>Fagales</taxon>
        <taxon>Fagaceae</taxon>
        <taxon>Lithocarpus</taxon>
    </lineage>
</organism>
<reference evidence="3 4" key="1">
    <citation type="submission" date="2024-01" db="EMBL/GenBank/DDBJ databases">
        <title>A telomere-to-telomere, gap-free genome of sweet tea (Lithocarpus litseifolius).</title>
        <authorList>
            <person name="Zhou J."/>
        </authorList>
    </citation>
    <scope>NUCLEOTIDE SEQUENCE [LARGE SCALE GENOMIC DNA]</scope>
    <source>
        <strain evidence="3">Zhou-2022a</strain>
        <tissue evidence="3">Leaf</tissue>
    </source>
</reference>
<evidence type="ECO:0000313" key="3">
    <source>
        <dbReference type="EMBL" id="KAL0012279.1"/>
    </source>
</evidence>
<comment type="caution">
    <text evidence="3">The sequence shown here is derived from an EMBL/GenBank/DDBJ whole genome shotgun (WGS) entry which is preliminary data.</text>
</comment>
<dbReference type="EMBL" id="JAZDWU010000002">
    <property type="protein sequence ID" value="KAL0012279.1"/>
    <property type="molecule type" value="Genomic_DNA"/>
</dbReference>
<dbReference type="PANTHER" id="PTHR31704">
    <property type="entry name" value="MYB/SANT-LIKE DNA-BINDING DOMAIN PROTEIN-RELATED"/>
    <property type="match status" value="1"/>
</dbReference>
<dbReference type="Proteomes" id="UP001459277">
    <property type="component" value="Unassembled WGS sequence"/>
</dbReference>
<dbReference type="PANTHER" id="PTHR31704:SF37">
    <property type="entry name" value="HEAT SHOCK PROTEIN"/>
    <property type="match status" value="1"/>
</dbReference>
<evidence type="ECO:0000256" key="1">
    <source>
        <dbReference type="SAM" id="MobiDB-lite"/>
    </source>
</evidence>
<feature type="domain" description="Myb/SANT-like" evidence="2">
    <location>
        <begin position="97"/>
        <end position="186"/>
    </location>
</feature>
<evidence type="ECO:0000313" key="4">
    <source>
        <dbReference type="Proteomes" id="UP001459277"/>
    </source>
</evidence>
<dbReference type="InterPro" id="IPR024752">
    <property type="entry name" value="Myb/SANT-like_dom"/>
</dbReference>
<name>A0AAW2DS30_9ROSI</name>
<sequence>MSSIFINAPSSSSSMKCTYPPTNKPSKQELKPTNCKPIRNKRTHPFVLRLSSPSPRLGRRCCHISRSLHLRKEVVAKMSKGKSTTDGNDVRTGWKEPKELKAYCDLSAAQVLDGKRNGGFLRKEGVDAVIKQLVEMGKVVTHSQFKNKWDHLRKLWKAWKECFGETGLGYDHVTGIIQATDEWWTRKIQACPKALAYKNKPLPNLKSMEIMFEGTVATGKNALCPSGEIPMQCTEGSGDSSDSKEFVDP</sequence>
<evidence type="ECO:0000259" key="2">
    <source>
        <dbReference type="Pfam" id="PF12776"/>
    </source>
</evidence>
<dbReference type="AlphaFoldDB" id="A0AAW2DS30"/>
<dbReference type="Pfam" id="PF12776">
    <property type="entry name" value="Myb_DNA-bind_3"/>
    <property type="match status" value="1"/>
</dbReference>